<dbReference type="InterPro" id="IPR011701">
    <property type="entry name" value="MFS"/>
</dbReference>
<feature type="domain" description="Major facilitator superfamily (MFS) profile" evidence="7">
    <location>
        <begin position="33"/>
        <end position="431"/>
    </location>
</feature>
<feature type="transmembrane region" description="Helical" evidence="6">
    <location>
        <begin position="284"/>
        <end position="306"/>
    </location>
</feature>
<gene>
    <name evidence="8" type="ORF">B5766_01390</name>
</gene>
<dbReference type="Pfam" id="PF07690">
    <property type="entry name" value="MFS_1"/>
    <property type="match status" value="1"/>
</dbReference>
<reference evidence="9" key="1">
    <citation type="submission" date="2017-03" db="EMBL/GenBank/DDBJ databases">
        <authorList>
            <person name="Lund M.B."/>
        </authorList>
    </citation>
    <scope>NUCLEOTIDE SEQUENCE [LARGE SCALE GENOMIC DNA]</scope>
</reference>
<sequence length="431" mass="44616">MSSTKTAAESSGGAEVPPTNDFPPGASTRGRIGIGRIAAAYALVGLTWAIPFLASIAVLLPAKLAELPGVDKIGAFAILTIVGSIVALIANIVFGALSDRTRSRFGSRSPWIFGGAVGATLGLVILAISADFTTLLIGWLVLQVAQNAYLAATSAMIADRVAPHRQGLISGILGTSNTIAQAAGAIIGGTFATQVDTGFWTIAAIPLVGAIIILLLAPDSSNLGTHRIPLTTKTIMTTFAFPRKAPDFYWALFGRLLLILGFFSVINYQLFILTDYMNQSTADAGATISMAGIITTVTGVVAGLIAGPISDKINRRKLPVLVASILIGIGAIVPFVAPQPWALIAFAGVAGFGMGMYWAVDVALVIRVLPHPGTRAKDLGILNMANTGGQILAPVIVATLVQVGGYQPIFLFGALCAIVSGFLILPIKSTR</sequence>
<evidence type="ECO:0000313" key="9">
    <source>
        <dbReference type="Proteomes" id="UP000219994"/>
    </source>
</evidence>
<dbReference type="PANTHER" id="PTHR23528">
    <property type="match status" value="1"/>
</dbReference>
<dbReference type="PANTHER" id="PTHR23528:SF1">
    <property type="entry name" value="MAJOR FACILITATOR SUPERFAMILY (MFS) PROFILE DOMAIN-CONTAINING PROTEIN"/>
    <property type="match status" value="1"/>
</dbReference>
<proteinExistence type="predicted"/>
<dbReference type="Proteomes" id="UP000219994">
    <property type="component" value="Unassembled WGS sequence"/>
</dbReference>
<feature type="region of interest" description="Disordered" evidence="5">
    <location>
        <begin position="1"/>
        <end position="26"/>
    </location>
</feature>
<feature type="transmembrane region" description="Helical" evidence="6">
    <location>
        <begin position="381"/>
        <end position="403"/>
    </location>
</feature>
<keyword evidence="3 6" id="KW-1133">Transmembrane helix</keyword>
<dbReference type="GO" id="GO:0022857">
    <property type="term" value="F:transmembrane transporter activity"/>
    <property type="evidence" value="ECO:0007669"/>
    <property type="project" value="InterPro"/>
</dbReference>
<evidence type="ECO:0000256" key="1">
    <source>
        <dbReference type="ARBA" id="ARBA00004651"/>
    </source>
</evidence>
<feature type="transmembrane region" description="Helical" evidence="6">
    <location>
        <begin position="198"/>
        <end position="217"/>
    </location>
</feature>
<dbReference type="SUPFAM" id="SSF103473">
    <property type="entry name" value="MFS general substrate transporter"/>
    <property type="match status" value="1"/>
</dbReference>
<accession>A0A2A6FUN8</accession>
<dbReference type="AlphaFoldDB" id="A0A2A6FUN8"/>
<feature type="transmembrane region" description="Helical" evidence="6">
    <location>
        <begin position="409"/>
        <end position="427"/>
    </location>
</feature>
<feature type="transmembrane region" description="Helical" evidence="6">
    <location>
        <begin position="169"/>
        <end position="192"/>
    </location>
</feature>
<dbReference type="EMBL" id="NAEP01000017">
    <property type="protein sequence ID" value="PDQ36377.1"/>
    <property type="molecule type" value="Genomic_DNA"/>
</dbReference>
<evidence type="ECO:0000256" key="2">
    <source>
        <dbReference type="ARBA" id="ARBA00022692"/>
    </source>
</evidence>
<protein>
    <recommendedName>
        <fullName evidence="7">Major facilitator superfamily (MFS) profile domain-containing protein</fullName>
    </recommendedName>
</protein>
<dbReference type="Gene3D" id="1.20.1250.20">
    <property type="entry name" value="MFS general substrate transporter like domains"/>
    <property type="match status" value="2"/>
</dbReference>
<feature type="transmembrane region" description="Helical" evidence="6">
    <location>
        <begin position="318"/>
        <end position="337"/>
    </location>
</feature>
<dbReference type="GO" id="GO:0005886">
    <property type="term" value="C:plasma membrane"/>
    <property type="evidence" value="ECO:0007669"/>
    <property type="project" value="UniProtKB-SubCell"/>
</dbReference>
<feature type="transmembrane region" description="Helical" evidence="6">
    <location>
        <begin position="109"/>
        <end position="130"/>
    </location>
</feature>
<evidence type="ECO:0000256" key="5">
    <source>
        <dbReference type="SAM" id="MobiDB-lite"/>
    </source>
</evidence>
<comment type="subcellular location">
    <subcellularLocation>
        <location evidence="1">Cell membrane</location>
        <topology evidence="1">Multi-pass membrane protein</topology>
    </subcellularLocation>
</comment>
<evidence type="ECO:0000259" key="7">
    <source>
        <dbReference type="PROSITE" id="PS50850"/>
    </source>
</evidence>
<name>A0A2A6FUN8_9MICO</name>
<organism evidence="8 9">
    <name type="scientific">Candidatus Lumbricidiphila eiseniae</name>
    <dbReference type="NCBI Taxonomy" id="1969409"/>
    <lineage>
        <taxon>Bacteria</taxon>
        <taxon>Bacillati</taxon>
        <taxon>Actinomycetota</taxon>
        <taxon>Actinomycetes</taxon>
        <taxon>Micrococcales</taxon>
        <taxon>Microbacteriaceae</taxon>
        <taxon>Candidatus Lumbricidiphila</taxon>
    </lineage>
</organism>
<feature type="transmembrane region" description="Helical" evidence="6">
    <location>
        <begin position="38"/>
        <end position="61"/>
    </location>
</feature>
<keyword evidence="4 6" id="KW-0472">Membrane</keyword>
<evidence type="ECO:0000256" key="4">
    <source>
        <dbReference type="ARBA" id="ARBA00023136"/>
    </source>
</evidence>
<dbReference type="PROSITE" id="PS50850">
    <property type="entry name" value="MFS"/>
    <property type="match status" value="1"/>
</dbReference>
<feature type="transmembrane region" description="Helical" evidence="6">
    <location>
        <begin position="343"/>
        <end position="369"/>
    </location>
</feature>
<feature type="transmembrane region" description="Helical" evidence="6">
    <location>
        <begin position="73"/>
        <end position="97"/>
    </location>
</feature>
<evidence type="ECO:0000313" key="8">
    <source>
        <dbReference type="EMBL" id="PDQ36377.1"/>
    </source>
</evidence>
<feature type="transmembrane region" description="Helical" evidence="6">
    <location>
        <begin position="248"/>
        <end position="272"/>
    </location>
</feature>
<comment type="caution">
    <text evidence="8">The sequence shown here is derived from an EMBL/GenBank/DDBJ whole genome shotgun (WGS) entry which is preliminary data.</text>
</comment>
<evidence type="ECO:0000256" key="6">
    <source>
        <dbReference type="SAM" id="Phobius"/>
    </source>
</evidence>
<dbReference type="InterPro" id="IPR020846">
    <property type="entry name" value="MFS_dom"/>
</dbReference>
<evidence type="ECO:0000256" key="3">
    <source>
        <dbReference type="ARBA" id="ARBA00022989"/>
    </source>
</evidence>
<feature type="transmembrane region" description="Helical" evidence="6">
    <location>
        <begin position="136"/>
        <end position="157"/>
    </location>
</feature>
<dbReference type="InterPro" id="IPR036259">
    <property type="entry name" value="MFS_trans_sf"/>
</dbReference>
<keyword evidence="2 6" id="KW-0812">Transmembrane</keyword>